<dbReference type="Pfam" id="PF26215">
    <property type="entry name" value="HTH_animal"/>
    <property type="match status" value="1"/>
</dbReference>
<dbReference type="Gene3D" id="3.40.1440.10">
    <property type="entry name" value="GIY-YIG endonuclease"/>
    <property type="match status" value="1"/>
</dbReference>
<dbReference type="EMBL" id="HBUF01061535">
    <property type="protein sequence ID" value="CAG6626047.1"/>
    <property type="molecule type" value="Transcribed_RNA"/>
</dbReference>
<evidence type="ECO:0008006" key="4">
    <source>
        <dbReference type="Google" id="ProtNLM"/>
    </source>
</evidence>
<evidence type="ECO:0000313" key="3">
    <source>
        <dbReference type="EMBL" id="CAG6626047.1"/>
    </source>
</evidence>
<sequence length="254" mass="29718">MFSQNSYNHKRAAFCHYFDRLLKIPQNQESFNIELNRIFRIGLNNGYQLKWLKQLYGERKKVLLCKEIYSGAKAKEIKSYRKLLYHGDISSKLARLVEDDNRKIAFYSKPNIGRKLFNRVSPSSKMYKSGIYKLNCNDCEGSYVGQTARNFNVRIKEHMASYKHKNDKSNFAYHLLQEEHTFDENRGVEILHVCEGGRKMDVLESVEIRKLMKTGKILNAQLEVKNSPLIQMIIATDLDGRQQRQQNLDNVNEA</sequence>
<dbReference type="InterPro" id="IPR058912">
    <property type="entry name" value="HTH_animal"/>
</dbReference>
<organism evidence="3">
    <name type="scientific">Cacopsylla melanoneura</name>
    <dbReference type="NCBI Taxonomy" id="428564"/>
    <lineage>
        <taxon>Eukaryota</taxon>
        <taxon>Metazoa</taxon>
        <taxon>Ecdysozoa</taxon>
        <taxon>Arthropoda</taxon>
        <taxon>Hexapoda</taxon>
        <taxon>Insecta</taxon>
        <taxon>Pterygota</taxon>
        <taxon>Neoptera</taxon>
        <taxon>Paraneoptera</taxon>
        <taxon>Hemiptera</taxon>
        <taxon>Sternorrhyncha</taxon>
        <taxon>Psylloidea</taxon>
        <taxon>Psyllidae</taxon>
        <taxon>Psyllinae</taxon>
        <taxon>Cacopsylla</taxon>
    </lineage>
</organism>
<dbReference type="Pfam" id="PF01541">
    <property type="entry name" value="GIY-YIG"/>
    <property type="match status" value="1"/>
</dbReference>
<dbReference type="InterPro" id="IPR000305">
    <property type="entry name" value="GIY-YIG_endonuc"/>
</dbReference>
<proteinExistence type="predicted"/>
<protein>
    <recommendedName>
        <fullName evidence="4">GIY-YIG domain-containing protein</fullName>
    </recommendedName>
</protein>
<feature type="domain" description="GIY-YIG" evidence="1">
    <location>
        <begin position="129"/>
        <end position="198"/>
    </location>
</feature>
<feature type="domain" description="Helix-turn-helix" evidence="2">
    <location>
        <begin position="3"/>
        <end position="53"/>
    </location>
</feature>
<dbReference type="AlphaFoldDB" id="A0A8D8Q6M3"/>
<reference evidence="3" key="1">
    <citation type="submission" date="2021-05" db="EMBL/GenBank/DDBJ databases">
        <authorList>
            <person name="Alioto T."/>
            <person name="Alioto T."/>
            <person name="Gomez Garrido J."/>
        </authorList>
    </citation>
    <scope>NUCLEOTIDE SEQUENCE</scope>
</reference>
<evidence type="ECO:0000259" key="1">
    <source>
        <dbReference type="Pfam" id="PF01541"/>
    </source>
</evidence>
<accession>A0A8D8Q6M3</accession>
<dbReference type="InterPro" id="IPR035901">
    <property type="entry name" value="GIY-YIG_endonuc_sf"/>
</dbReference>
<name>A0A8D8Q6M3_9HEMI</name>
<evidence type="ECO:0000259" key="2">
    <source>
        <dbReference type="Pfam" id="PF26215"/>
    </source>
</evidence>